<organism evidence="2 3">
    <name type="scientific">Hymenobacter glaciei</name>
    <dbReference type="NCBI Taxonomy" id="877209"/>
    <lineage>
        <taxon>Bacteria</taxon>
        <taxon>Pseudomonadati</taxon>
        <taxon>Bacteroidota</taxon>
        <taxon>Cytophagia</taxon>
        <taxon>Cytophagales</taxon>
        <taxon>Hymenobacteraceae</taxon>
        <taxon>Hymenobacter</taxon>
    </lineage>
</organism>
<dbReference type="Proteomes" id="UP001501469">
    <property type="component" value="Unassembled WGS sequence"/>
</dbReference>
<proteinExistence type="predicted"/>
<evidence type="ECO:0000256" key="1">
    <source>
        <dbReference type="SAM" id="SignalP"/>
    </source>
</evidence>
<evidence type="ECO:0008006" key="4">
    <source>
        <dbReference type="Google" id="ProtNLM"/>
    </source>
</evidence>
<accession>A0ABP7U526</accession>
<comment type="caution">
    <text evidence="2">The sequence shown here is derived from an EMBL/GenBank/DDBJ whole genome shotgun (WGS) entry which is preliminary data.</text>
</comment>
<dbReference type="EMBL" id="BAABDK010000016">
    <property type="protein sequence ID" value="GAA4036177.1"/>
    <property type="molecule type" value="Genomic_DNA"/>
</dbReference>
<sequence>MILSSRLLRTATTVLALASLAACSSKKDDPTTTPAGVSWTVDGNNVTAANIQKTASGNNFEFAGSLTTSTTNSSGVDITVPKAVGTYAIPGSGATAIQALYLLVTPNTSPAVYYATSGTVTVTSVTATNIVGTFAFSGTDTFTGITLTKSITNGKFNVAF</sequence>
<evidence type="ECO:0000313" key="3">
    <source>
        <dbReference type="Proteomes" id="UP001501469"/>
    </source>
</evidence>
<evidence type="ECO:0000313" key="2">
    <source>
        <dbReference type="EMBL" id="GAA4036177.1"/>
    </source>
</evidence>
<dbReference type="PROSITE" id="PS51257">
    <property type="entry name" value="PROKAR_LIPOPROTEIN"/>
    <property type="match status" value="1"/>
</dbReference>
<name>A0ABP7U526_9BACT</name>
<keyword evidence="3" id="KW-1185">Reference proteome</keyword>
<keyword evidence="1" id="KW-0732">Signal</keyword>
<reference evidence="3" key="1">
    <citation type="journal article" date="2019" name="Int. J. Syst. Evol. Microbiol.">
        <title>The Global Catalogue of Microorganisms (GCM) 10K type strain sequencing project: providing services to taxonomists for standard genome sequencing and annotation.</title>
        <authorList>
            <consortium name="The Broad Institute Genomics Platform"/>
            <consortium name="The Broad Institute Genome Sequencing Center for Infectious Disease"/>
            <person name="Wu L."/>
            <person name="Ma J."/>
        </authorList>
    </citation>
    <scope>NUCLEOTIDE SEQUENCE [LARGE SCALE GENOMIC DNA]</scope>
    <source>
        <strain evidence="3">JCM 17225</strain>
    </source>
</reference>
<feature type="signal peptide" evidence="1">
    <location>
        <begin position="1"/>
        <end position="27"/>
    </location>
</feature>
<feature type="chain" id="PRO_5047319388" description="Lipoprotein" evidence="1">
    <location>
        <begin position="28"/>
        <end position="160"/>
    </location>
</feature>
<protein>
    <recommendedName>
        <fullName evidence="4">Lipoprotein</fullName>
    </recommendedName>
</protein>
<gene>
    <name evidence="2" type="ORF">GCM10022409_21400</name>
</gene>
<dbReference type="RefSeq" id="WP_345053965.1">
    <property type="nucleotide sequence ID" value="NZ_BAABDK010000016.1"/>
</dbReference>